<feature type="non-terminal residue" evidence="1">
    <location>
        <position position="1"/>
    </location>
</feature>
<dbReference type="EMBL" id="CAJOBP010036391">
    <property type="protein sequence ID" value="CAF4717243.1"/>
    <property type="molecule type" value="Genomic_DNA"/>
</dbReference>
<protein>
    <submittedName>
        <fullName evidence="1">Uncharacterized protein</fullName>
    </submittedName>
</protein>
<accession>A0A821JA86</accession>
<dbReference type="SUPFAM" id="SSF48452">
    <property type="entry name" value="TPR-like"/>
    <property type="match status" value="1"/>
</dbReference>
<comment type="caution">
    <text evidence="1">The sequence shown here is derived from an EMBL/GenBank/DDBJ whole genome shotgun (WGS) entry which is preliminary data.</text>
</comment>
<evidence type="ECO:0000313" key="2">
    <source>
        <dbReference type="Proteomes" id="UP000663873"/>
    </source>
</evidence>
<sequence>CYLDNDRKDKALEYLNRFVKEIPNSPTLLALKANCLMSADPSNNNESDKLFTEALELDPSNETVLTMFAMFKCNRNQFEEAANLYERSILCSRGEEKIMQYAALFYAIRAQGRAIKRLNLSFPGGFPQANGSLPNWMGGTV</sequence>
<reference evidence="1" key="1">
    <citation type="submission" date="2021-02" db="EMBL/GenBank/DDBJ databases">
        <authorList>
            <person name="Nowell W R."/>
        </authorList>
    </citation>
    <scope>NUCLEOTIDE SEQUENCE</scope>
</reference>
<gene>
    <name evidence="1" type="ORF">UJA718_LOCUS37058</name>
</gene>
<name>A0A821JA86_9BILA</name>
<dbReference type="AlphaFoldDB" id="A0A821JA86"/>
<dbReference type="Proteomes" id="UP000663873">
    <property type="component" value="Unassembled WGS sequence"/>
</dbReference>
<dbReference type="Gene3D" id="1.25.40.10">
    <property type="entry name" value="Tetratricopeptide repeat domain"/>
    <property type="match status" value="1"/>
</dbReference>
<evidence type="ECO:0000313" key="1">
    <source>
        <dbReference type="EMBL" id="CAF4717243.1"/>
    </source>
</evidence>
<dbReference type="InterPro" id="IPR011990">
    <property type="entry name" value="TPR-like_helical_dom_sf"/>
</dbReference>
<organism evidence="1 2">
    <name type="scientific">Rotaria socialis</name>
    <dbReference type="NCBI Taxonomy" id="392032"/>
    <lineage>
        <taxon>Eukaryota</taxon>
        <taxon>Metazoa</taxon>
        <taxon>Spiralia</taxon>
        <taxon>Gnathifera</taxon>
        <taxon>Rotifera</taxon>
        <taxon>Eurotatoria</taxon>
        <taxon>Bdelloidea</taxon>
        <taxon>Philodinida</taxon>
        <taxon>Philodinidae</taxon>
        <taxon>Rotaria</taxon>
    </lineage>
</organism>
<proteinExistence type="predicted"/>
<keyword evidence="2" id="KW-1185">Reference proteome</keyword>